<accession>A0A0D0PED0</accession>
<evidence type="ECO:0000313" key="1">
    <source>
        <dbReference type="EMBL" id="KIQ59097.1"/>
    </source>
</evidence>
<name>A0A0D0PED0_PSEFL</name>
<dbReference type="AlphaFoldDB" id="A0A0D0PED0"/>
<dbReference type="RefSeq" id="WP_042730085.1">
    <property type="nucleotide sequence ID" value="NZ_JXNZ01000096.1"/>
</dbReference>
<evidence type="ECO:0008006" key="3">
    <source>
        <dbReference type="Google" id="ProtNLM"/>
    </source>
</evidence>
<dbReference type="PATRIC" id="fig|294.124.peg.2558"/>
<gene>
    <name evidence="1" type="ORF">RL74_12415</name>
</gene>
<dbReference type="EMBL" id="JXNZ01000096">
    <property type="protein sequence ID" value="KIQ59097.1"/>
    <property type="molecule type" value="Genomic_DNA"/>
</dbReference>
<sequence>MSNSLESLLTRMTGRSITNGWGAIVAFGREQLNRLLETQYLTWLHEGRFIPPISGVAYIDDRTESMTLDGLLLGKPVLSFASASLNQSMVTLTMNIVSGTYTAKSHPVGGGAVRLLSSFTITEAMGYHIQMKLSLNPIVGEVDKRGRVTLDVASDLQMTCNLGGMTGVDKHLAALIQSRLAVLPEDQRIFELGLFDFSGYNPLSPTGFYIRTQKAPASANPEDGAVLLFVRLKIHDENGDGLPVEGSDFPYLIPDDKAAGKPLYSASLVLNSEWIELLDDVQLDVLKNLLFPNDNVFVESINGRHTPHDLLVLGNIESTSETVTVEPAFVSLKSGSGPQTFVARKSNGSSVSAQWSVSNPLSPLSVGDITSSGVYTPPSQTRMGKEQQPVVVTAQYMKEGRPQKSSALVLSVFESMNISPRVSVRGVGSNPTPVALTVTTLGTGSLRWPSLSPDQGRLEVIDNNHATYTPPASQTDPLAVQRILVTDTQTGETIEASIVLLRAVHTLPVEPAYVAAITASDPIQLYADVHPEDDVLWEVVGEGSVDGNGVFTPPAQPRFRVSVVRCSYLVNGVARAAGFSIIQLSQQVQPEPRWLELAEFSVAVNNGLDRCFSNGFQQIPVIVTIATSSVTIGGQEVYIPVSDAELATLRLVDKLTNNTVPFIPVGQEGIEYGSDIPWAVSKARNRFRFFSATAARTQALAPPTPKNNGVRYRELYIHVAREGSHTFFARFDSPYGTHNSTDDRGENHEVTVQGIRPATPALSNYEFKRERRWQDSDGHDEPPSQTNPEWDYFGYYRQSVDYWYLSYLRRGIDPILFSTLQIENNISTIQWESELIDETYFSYTGYAFNPANFENSDSPAPDGLSFDPYLWGMMRGLQKNLKTAFDGERPAQGELVISLHRTDDVEYWYDGRAGGDKRKLYRQKLDPGLHLVLLDEEGNRHSLAVSFESPTNEDSRNKLVLTRR</sequence>
<protein>
    <recommendedName>
        <fullName evidence="3">Imidazoleglycerol-phosphate synthase</fullName>
    </recommendedName>
</protein>
<evidence type="ECO:0000313" key="2">
    <source>
        <dbReference type="Proteomes" id="UP000032101"/>
    </source>
</evidence>
<proteinExistence type="predicted"/>
<dbReference type="OrthoDB" id="6751426at2"/>
<organism evidence="1 2">
    <name type="scientific">Pseudomonas fluorescens</name>
    <dbReference type="NCBI Taxonomy" id="294"/>
    <lineage>
        <taxon>Bacteria</taxon>
        <taxon>Pseudomonadati</taxon>
        <taxon>Pseudomonadota</taxon>
        <taxon>Gammaproteobacteria</taxon>
        <taxon>Pseudomonadales</taxon>
        <taxon>Pseudomonadaceae</taxon>
        <taxon>Pseudomonas</taxon>
    </lineage>
</organism>
<dbReference type="Proteomes" id="UP000032101">
    <property type="component" value="Unassembled WGS sequence"/>
</dbReference>
<comment type="caution">
    <text evidence="1">The sequence shown here is derived from an EMBL/GenBank/DDBJ whole genome shotgun (WGS) entry which is preliminary data.</text>
</comment>
<reference evidence="1 2" key="1">
    <citation type="submission" date="2015-01" db="EMBL/GenBank/DDBJ databases">
        <title>Draft Genome Sequence of the Biocontrol and Plant Growth-Promoting Rhizobacteria (PGPR) Pseudomonas fluorescens UM270.</title>
        <authorList>
            <person name="Hernandez-Salmeron J.E."/>
            <person name="Santoyo G."/>
            <person name="Moreno-Hagelsieb G."/>
            <person name="Hernandez-Leon R."/>
        </authorList>
    </citation>
    <scope>NUCLEOTIDE SEQUENCE [LARGE SCALE GENOMIC DNA]</scope>
    <source>
        <strain evidence="1 2">UM270</strain>
    </source>
</reference>